<dbReference type="InterPro" id="IPR014710">
    <property type="entry name" value="RmlC-like_jellyroll"/>
</dbReference>
<accession>A0A8J6T9U2</accession>
<evidence type="ECO:0000313" key="3">
    <source>
        <dbReference type="Proteomes" id="UP000650524"/>
    </source>
</evidence>
<protein>
    <submittedName>
        <fullName evidence="2">Cupin domain-containing protein</fullName>
    </submittedName>
</protein>
<dbReference type="Proteomes" id="UP000650524">
    <property type="component" value="Unassembled WGS sequence"/>
</dbReference>
<dbReference type="Pfam" id="PF07883">
    <property type="entry name" value="Cupin_2"/>
    <property type="match status" value="1"/>
</dbReference>
<comment type="caution">
    <text evidence="2">The sequence shown here is derived from an EMBL/GenBank/DDBJ whole genome shotgun (WGS) entry which is preliminary data.</text>
</comment>
<reference evidence="2 3" key="1">
    <citation type="submission" date="2020-08" db="EMBL/GenBank/DDBJ databases">
        <title>Bridging the membrane lipid divide: bacteria of the FCB group superphylum have the potential to synthesize archaeal ether lipids.</title>
        <authorList>
            <person name="Villanueva L."/>
            <person name="Von Meijenfeldt F.A.B."/>
            <person name="Westbye A.B."/>
            <person name="Yadav S."/>
            <person name="Hopmans E.C."/>
            <person name="Dutilh B.E."/>
            <person name="Sinninghe Damste J.S."/>
        </authorList>
    </citation>
    <scope>NUCLEOTIDE SEQUENCE [LARGE SCALE GENOMIC DNA]</scope>
    <source>
        <strain evidence="2">NIOZ-UU27</strain>
    </source>
</reference>
<dbReference type="SUPFAM" id="SSF51182">
    <property type="entry name" value="RmlC-like cupins"/>
    <property type="match status" value="1"/>
</dbReference>
<dbReference type="InterPro" id="IPR013096">
    <property type="entry name" value="Cupin_2"/>
</dbReference>
<proteinExistence type="predicted"/>
<evidence type="ECO:0000259" key="1">
    <source>
        <dbReference type="Pfam" id="PF07883"/>
    </source>
</evidence>
<organism evidence="2 3">
    <name type="scientific">Candidatus Desulfacyla euxinica</name>
    <dbReference type="NCBI Taxonomy" id="2841693"/>
    <lineage>
        <taxon>Bacteria</taxon>
        <taxon>Deltaproteobacteria</taxon>
        <taxon>Candidatus Desulfacyla</taxon>
    </lineage>
</organism>
<dbReference type="AlphaFoldDB" id="A0A8J6T9U2"/>
<dbReference type="EMBL" id="JACNJD010000327">
    <property type="protein sequence ID" value="MBC8178913.1"/>
    <property type="molecule type" value="Genomic_DNA"/>
</dbReference>
<feature type="domain" description="Cupin type-2" evidence="1">
    <location>
        <begin position="17"/>
        <end position="80"/>
    </location>
</feature>
<dbReference type="InterPro" id="IPR011051">
    <property type="entry name" value="RmlC_Cupin_sf"/>
</dbReference>
<dbReference type="Gene3D" id="2.60.120.10">
    <property type="entry name" value="Jelly Rolls"/>
    <property type="match status" value="1"/>
</dbReference>
<gene>
    <name evidence="2" type="ORF">H8E19_16030</name>
</gene>
<evidence type="ECO:0000313" key="2">
    <source>
        <dbReference type="EMBL" id="MBC8178913.1"/>
    </source>
</evidence>
<sequence length="84" mass="9454">MSKAEMGENLIMVCMEIGREQEDTGHEHPFDQCGVVLDGQIEMFIGNERNKLNSNESYFIPAGVRHGWKTFGKPVKLLDVSAKN</sequence>
<name>A0A8J6T9U2_9DELT</name>